<dbReference type="SUPFAM" id="SSF53448">
    <property type="entry name" value="Nucleotide-diphospho-sugar transferases"/>
    <property type="match status" value="1"/>
</dbReference>
<dbReference type="InterPro" id="IPR052514">
    <property type="entry name" value="SAM-dependent_MTase"/>
</dbReference>
<sequence length="447" mass="49145">MKCAVITPVGPGHQALLADSCAPSVAGAMAYDMGPFTAVEHLVMDDTQGRHGRSNRRNEALAQARDNGFDWVFFLDADDVMTPNAFQAFGRVIAAEPDLDAVWGLICTFNEAGEPELREGQPERIDSRAALLSVEPFLSLQIGAFIRAGCAARFGFDPDMDTGEDFKFYYQLWAHCRCAKRPEIFFVNRRGQHSTGPRGATGADWSAAVARQWAEQLAELPVWAEIRDGDGAPARMRITNPRDLIQAAHLRGEFFEDSSLSKLKRLLKNPNPAIVEVGANIGNHVVWYARHLDPARIYPVEPNPEALKLLEQNIEANGIADRIDRRGWGLGAGRGEGRFAAVTDNADNLGATRLVAADDGGIETRSLDALLGADRVDFIKIDAEGMEMDVLDGASELIARDKPVIWIEVLRGNMMDFVQGWCRKAGYRVVDSTAYLNTVDYFAVPRA</sequence>
<dbReference type="Proteomes" id="UP000231553">
    <property type="component" value="Unassembled WGS sequence"/>
</dbReference>
<dbReference type="InterPro" id="IPR029044">
    <property type="entry name" value="Nucleotide-diphossugar_trans"/>
</dbReference>
<accession>A0A2M8IVY9</accession>
<dbReference type="InterPro" id="IPR006342">
    <property type="entry name" value="FkbM_mtfrase"/>
</dbReference>
<keyword evidence="4" id="KW-1185">Reference proteome</keyword>
<dbReference type="EMBL" id="PGTB01000150">
    <property type="protein sequence ID" value="PJE34699.1"/>
    <property type="molecule type" value="Genomic_DNA"/>
</dbReference>
<protein>
    <submittedName>
        <fullName evidence="3">Uncharacterized protein</fullName>
    </submittedName>
</protein>
<organism evidence="3 4">
    <name type="scientific">Pseudooceanicola lipolyticus</name>
    <dbReference type="NCBI Taxonomy" id="2029104"/>
    <lineage>
        <taxon>Bacteria</taxon>
        <taxon>Pseudomonadati</taxon>
        <taxon>Pseudomonadota</taxon>
        <taxon>Alphaproteobacteria</taxon>
        <taxon>Rhodobacterales</taxon>
        <taxon>Paracoccaceae</taxon>
        <taxon>Pseudooceanicola</taxon>
    </lineage>
</organism>
<reference evidence="3 4" key="1">
    <citation type="journal article" date="2018" name="Int. J. Syst. Evol. Microbiol.">
        <title>Pseudooceanicola lipolyticus sp. nov., a marine alphaproteobacterium, reclassification of Oceanicola flagellatus as Pseudooceanicola flagellatus comb. nov. and emended description of the genus Pseudooceanicola.</title>
        <authorList>
            <person name="Huang M.-M."/>
            <person name="Guo L.-L."/>
            <person name="Wu Y.-H."/>
            <person name="Lai Q.-L."/>
            <person name="Shao Z.-Z."/>
            <person name="Wang C.-S."/>
            <person name="Wu M."/>
            <person name="Xu X.-W."/>
        </authorList>
    </citation>
    <scope>NUCLEOTIDE SEQUENCE [LARGE SCALE GENOMIC DNA]</scope>
    <source>
        <strain evidence="3 4">157</strain>
    </source>
</reference>
<dbReference type="AlphaFoldDB" id="A0A2M8IVY9"/>
<dbReference type="Pfam" id="PF00535">
    <property type="entry name" value="Glycos_transf_2"/>
    <property type="match status" value="1"/>
</dbReference>
<evidence type="ECO:0000259" key="1">
    <source>
        <dbReference type="Pfam" id="PF00535"/>
    </source>
</evidence>
<dbReference type="PANTHER" id="PTHR34203:SF15">
    <property type="entry name" value="SLL1173 PROTEIN"/>
    <property type="match status" value="1"/>
</dbReference>
<dbReference type="RefSeq" id="WP_100164352.1">
    <property type="nucleotide sequence ID" value="NZ_PGTB01000150.1"/>
</dbReference>
<evidence type="ECO:0000313" key="3">
    <source>
        <dbReference type="EMBL" id="PJE34699.1"/>
    </source>
</evidence>
<dbReference type="NCBIfam" id="TIGR01444">
    <property type="entry name" value="fkbM_fam"/>
    <property type="match status" value="1"/>
</dbReference>
<dbReference type="PANTHER" id="PTHR34203">
    <property type="entry name" value="METHYLTRANSFERASE, FKBM FAMILY PROTEIN"/>
    <property type="match status" value="1"/>
</dbReference>
<dbReference type="Gene3D" id="3.90.550.10">
    <property type="entry name" value="Spore Coat Polysaccharide Biosynthesis Protein SpsA, Chain A"/>
    <property type="match status" value="1"/>
</dbReference>
<dbReference type="CDD" id="cd00761">
    <property type="entry name" value="Glyco_tranf_GTA_type"/>
    <property type="match status" value="1"/>
</dbReference>
<dbReference type="InterPro" id="IPR001173">
    <property type="entry name" value="Glyco_trans_2-like"/>
</dbReference>
<dbReference type="Pfam" id="PF05050">
    <property type="entry name" value="Methyltransf_21"/>
    <property type="match status" value="1"/>
</dbReference>
<gene>
    <name evidence="3" type="ORF">CVM52_20980</name>
</gene>
<evidence type="ECO:0000313" key="4">
    <source>
        <dbReference type="Proteomes" id="UP000231553"/>
    </source>
</evidence>
<dbReference type="Gene3D" id="3.40.50.150">
    <property type="entry name" value="Vaccinia Virus protein VP39"/>
    <property type="match status" value="1"/>
</dbReference>
<feature type="domain" description="Methyltransferase FkbM" evidence="2">
    <location>
        <begin position="276"/>
        <end position="429"/>
    </location>
</feature>
<comment type="caution">
    <text evidence="3">The sequence shown here is derived from an EMBL/GenBank/DDBJ whole genome shotgun (WGS) entry which is preliminary data.</text>
</comment>
<dbReference type="SUPFAM" id="SSF53335">
    <property type="entry name" value="S-adenosyl-L-methionine-dependent methyltransferases"/>
    <property type="match status" value="1"/>
</dbReference>
<evidence type="ECO:0000259" key="2">
    <source>
        <dbReference type="Pfam" id="PF05050"/>
    </source>
</evidence>
<name>A0A2M8IVY9_9RHOB</name>
<dbReference type="InterPro" id="IPR029063">
    <property type="entry name" value="SAM-dependent_MTases_sf"/>
</dbReference>
<proteinExistence type="predicted"/>
<feature type="domain" description="Glycosyltransferase 2-like" evidence="1">
    <location>
        <begin position="48"/>
        <end position="111"/>
    </location>
</feature>
<dbReference type="OrthoDB" id="5679686at2"/>